<dbReference type="OrthoDB" id="7858368at2"/>
<organism evidence="1 2">
    <name type="scientific">Cognatishimia activa</name>
    <dbReference type="NCBI Taxonomy" id="1715691"/>
    <lineage>
        <taxon>Bacteria</taxon>
        <taxon>Pseudomonadati</taxon>
        <taxon>Pseudomonadota</taxon>
        <taxon>Alphaproteobacteria</taxon>
        <taxon>Rhodobacterales</taxon>
        <taxon>Paracoccaceae</taxon>
        <taxon>Cognatishimia</taxon>
    </lineage>
</organism>
<protein>
    <submittedName>
        <fullName evidence="1">Uncharacterized protein</fullName>
    </submittedName>
</protein>
<keyword evidence="2" id="KW-1185">Reference proteome</keyword>
<sequence length="188" mass="21081">MATKSENLNLSPGFIRRLLRENRAQGRALASHELRRALEELQNPELFELKIDFHNTASARDVELPSIIVDPVSKLLPRLNVPIGAIVWEENADKLPVVGILTSASDSEALRAGLKALLTAHASDPFARFVFLCTSFAAIPFLGRYQFAYEYIGENYGDVSFKRAAIRYGFEEVRSLVGAELQWKHTHN</sequence>
<gene>
    <name evidence="1" type="ORF">TA5114_03410</name>
</gene>
<accession>A0A0P1IVA6</accession>
<proteinExistence type="predicted"/>
<dbReference type="Proteomes" id="UP000051184">
    <property type="component" value="Unassembled WGS sequence"/>
</dbReference>
<evidence type="ECO:0000313" key="2">
    <source>
        <dbReference type="Proteomes" id="UP000051184"/>
    </source>
</evidence>
<name>A0A0P1IVA6_9RHOB</name>
<evidence type="ECO:0000313" key="1">
    <source>
        <dbReference type="EMBL" id="CUK27582.1"/>
    </source>
</evidence>
<dbReference type="EMBL" id="CYUE01000025">
    <property type="protein sequence ID" value="CUK27582.1"/>
    <property type="molecule type" value="Genomic_DNA"/>
</dbReference>
<reference evidence="2" key="1">
    <citation type="submission" date="2015-09" db="EMBL/GenBank/DDBJ databases">
        <authorList>
            <person name="Rodrigo-Torres Lidia"/>
            <person name="Arahal R.David."/>
        </authorList>
    </citation>
    <scope>NUCLEOTIDE SEQUENCE [LARGE SCALE GENOMIC DNA]</scope>
    <source>
        <strain evidence="2">CECT 5114</strain>
    </source>
</reference>
<dbReference type="STRING" id="1715691.TA5113_02549"/>
<dbReference type="RefSeq" id="WP_058316499.1">
    <property type="nucleotide sequence ID" value="NZ_CYTO01000024.1"/>
</dbReference>
<dbReference type="AlphaFoldDB" id="A0A0P1IVA6"/>